<sequence length="135" mass="13862">MTTQLYSLLLRILGLTVAAFSCISLGLIWASPAPEGLKNIDPLAVKNTTVTVLLVLGVAAPLMAAFSPAGKWLPLKAAVFAVAGFAHAAALSPVIVVPFQGTTSAVAAVCALGLAVLTIVAFMDSIQKKSPRSKF</sequence>
<name>A0ABP9SKG7_9MICC</name>
<keyword evidence="3" id="KW-1185">Reference proteome</keyword>
<evidence type="ECO:0000313" key="3">
    <source>
        <dbReference type="Proteomes" id="UP001500200"/>
    </source>
</evidence>
<reference evidence="3" key="1">
    <citation type="journal article" date="2019" name="Int. J. Syst. Evol. Microbiol.">
        <title>The Global Catalogue of Microorganisms (GCM) 10K type strain sequencing project: providing services to taxonomists for standard genome sequencing and annotation.</title>
        <authorList>
            <consortium name="The Broad Institute Genomics Platform"/>
            <consortium name="The Broad Institute Genome Sequencing Center for Infectious Disease"/>
            <person name="Wu L."/>
            <person name="Ma J."/>
        </authorList>
    </citation>
    <scope>NUCLEOTIDE SEQUENCE [LARGE SCALE GENOMIC DNA]</scope>
    <source>
        <strain evidence="3">JCM 18514</strain>
    </source>
</reference>
<keyword evidence="1" id="KW-1133">Transmembrane helix</keyword>
<dbReference type="Proteomes" id="UP001500200">
    <property type="component" value="Unassembled WGS sequence"/>
</dbReference>
<feature type="transmembrane region" description="Helical" evidence="1">
    <location>
        <begin position="12"/>
        <end position="30"/>
    </location>
</feature>
<evidence type="ECO:0000256" key="1">
    <source>
        <dbReference type="SAM" id="Phobius"/>
    </source>
</evidence>
<accession>A0ABP9SKG7</accession>
<gene>
    <name evidence="2" type="ORF">GCM10023346_28250</name>
</gene>
<keyword evidence="1" id="KW-0812">Transmembrane</keyword>
<dbReference type="EMBL" id="BAABKK010000018">
    <property type="protein sequence ID" value="GAA5196263.1"/>
    <property type="molecule type" value="Genomic_DNA"/>
</dbReference>
<comment type="caution">
    <text evidence="2">The sequence shown here is derived from an EMBL/GenBank/DDBJ whole genome shotgun (WGS) entry which is preliminary data.</text>
</comment>
<protein>
    <submittedName>
        <fullName evidence="2">Uncharacterized protein</fullName>
    </submittedName>
</protein>
<feature type="transmembrane region" description="Helical" evidence="1">
    <location>
        <begin position="105"/>
        <end position="126"/>
    </location>
</feature>
<organism evidence="2 3">
    <name type="scientific">Arthrobacter gyeryongensis</name>
    <dbReference type="NCBI Taxonomy" id="1650592"/>
    <lineage>
        <taxon>Bacteria</taxon>
        <taxon>Bacillati</taxon>
        <taxon>Actinomycetota</taxon>
        <taxon>Actinomycetes</taxon>
        <taxon>Micrococcales</taxon>
        <taxon>Micrococcaceae</taxon>
        <taxon>Arthrobacter</taxon>
    </lineage>
</organism>
<proteinExistence type="predicted"/>
<feature type="transmembrane region" description="Helical" evidence="1">
    <location>
        <begin position="50"/>
        <end position="70"/>
    </location>
</feature>
<evidence type="ECO:0000313" key="2">
    <source>
        <dbReference type="EMBL" id="GAA5196263.1"/>
    </source>
</evidence>
<feature type="transmembrane region" description="Helical" evidence="1">
    <location>
        <begin position="77"/>
        <end position="99"/>
    </location>
</feature>
<keyword evidence="1" id="KW-0472">Membrane</keyword>
<dbReference type="RefSeq" id="WP_345449995.1">
    <property type="nucleotide sequence ID" value="NZ_BAABKK010000018.1"/>
</dbReference>